<organism evidence="2 3">
    <name type="scientific">Elysia crispata</name>
    <name type="common">lettuce slug</name>
    <dbReference type="NCBI Taxonomy" id="231223"/>
    <lineage>
        <taxon>Eukaryota</taxon>
        <taxon>Metazoa</taxon>
        <taxon>Spiralia</taxon>
        <taxon>Lophotrochozoa</taxon>
        <taxon>Mollusca</taxon>
        <taxon>Gastropoda</taxon>
        <taxon>Heterobranchia</taxon>
        <taxon>Euthyneura</taxon>
        <taxon>Panpulmonata</taxon>
        <taxon>Sacoglossa</taxon>
        <taxon>Placobranchoidea</taxon>
        <taxon>Plakobranchidae</taxon>
        <taxon>Elysia</taxon>
    </lineage>
</organism>
<comment type="caution">
    <text evidence="2">The sequence shown here is derived from an EMBL/GenBank/DDBJ whole genome shotgun (WGS) entry which is preliminary data.</text>
</comment>
<name>A0AAE1D727_9GAST</name>
<keyword evidence="3" id="KW-1185">Reference proteome</keyword>
<evidence type="ECO:0000313" key="2">
    <source>
        <dbReference type="EMBL" id="KAK3759150.1"/>
    </source>
</evidence>
<evidence type="ECO:0000256" key="1">
    <source>
        <dbReference type="SAM" id="MobiDB-lite"/>
    </source>
</evidence>
<sequence>MKDLYEKYMTLAEKLKIPETQILDWVESRVKDDNDRLRDERAGKREEKAKDRQLELEKKKLDLEISTRSSTVKSTVGPPKLKLAQLTPSEHQNIDLYLEKFERTFQALQIEKDLWGTYLMSLLQGDALSVLSSMSTIESRS</sequence>
<dbReference type="EMBL" id="JAWDGP010005163">
    <property type="protein sequence ID" value="KAK3759150.1"/>
    <property type="molecule type" value="Genomic_DNA"/>
</dbReference>
<protein>
    <submittedName>
        <fullName evidence="2">Uncharacterized protein</fullName>
    </submittedName>
</protein>
<dbReference type="Proteomes" id="UP001283361">
    <property type="component" value="Unassembled WGS sequence"/>
</dbReference>
<feature type="region of interest" description="Disordered" evidence="1">
    <location>
        <begin position="32"/>
        <end position="52"/>
    </location>
</feature>
<gene>
    <name evidence="2" type="ORF">RRG08_033395</name>
</gene>
<accession>A0AAE1D727</accession>
<proteinExistence type="predicted"/>
<evidence type="ECO:0000313" key="3">
    <source>
        <dbReference type="Proteomes" id="UP001283361"/>
    </source>
</evidence>
<reference evidence="2" key="1">
    <citation type="journal article" date="2023" name="G3 (Bethesda)">
        <title>A reference genome for the long-term kleptoplast-retaining sea slug Elysia crispata morphotype clarki.</title>
        <authorList>
            <person name="Eastman K.E."/>
            <person name="Pendleton A.L."/>
            <person name="Shaikh M.A."/>
            <person name="Suttiyut T."/>
            <person name="Ogas R."/>
            <person name="Tomko P."/>
            <person name="Gavelis G."/>
            <person name="Widhalm J.R."/>
            <person name="Wisecaver J.H."/>
        </authorList>
    </citation>
    <scope>NUCLEOTIDE SEQUENCE</scope>
    <source>
        <strain evidence="2">ECLA1</strain>
    </source>
</reference>
<dbReference type="AlphaFoldDB" id="A0AAE1D727"/>